<dbReference type="EMBL" id="CP042906">
    <property type="protein sequence ID" value="QEX17829.1"/>
    <property type="molecule type" value="Genomic_DNA"/>
</dbReference>
<dbReference type="GO" id="GO:0016301">
    <property type="term" value="F:kinase activity"/>
    <property type="evidence" value="ECO:0007669"/>
    <property type="project" value="UniProtKB-KW"/>
</dbReference>
<dbReference type="Pfam" id="PF00990">
    <property type="entry name" value="GGDEF"/>
    <property type="match status" value="1"/>
</dbReference>
<gene>
    <name evidence="5" type="ORF">FRZ44_31320</name>
</gene>
<feature type="transmembrane region" description="Helical" evidence="3">
    <location>
        <begin position="12"/>
        <end position="33"/>
    </location>
</feature>
<dbReference type="SUPFAM" id="SSF55781">
    <property type="entry name" value="GAF domain-like"/>
    <property type="match status" value="1"/>
</dbReference>
<sequence length="571" mass="62396">MAPQHHSLRVVMAFLFGILVLIAMAGLALALGIDVRRENRTIQALNLDADRAQAALLALVDAETGFRGFALTGDEAYLQPYFQGLERLSLIESASPLLFDSKLKATGSILRLADMIQHRILQFSWGIENVRRNGPLIGDRLQVVIRGEEQMDSIRELIGEIRAQRQGDANELSRKRDLRNILAFGLVTAAGVMAISLSITQFFAFRLQIRRRAASESMLQLRGRETELAADMVNALQAAATREETLTIIADYSSQIMPGPTGALYTYDNSLDQLVLSAAWGGAALQSGLIPAFAPDECWALRRGEAYMADSGRVSLNCHHVQGSPHQYLCLPITAQGVVYGVLHFASSAATPELAFSATLDTARGLANRLSLALANLDLREKLRSLSIRDPLTGLFNRRVLDEILDREVARADRVRSKLGVAMIDIDHFKTFNDQFGHKAGDVVLKAVCDQIVKLLRRTDLACRYGGEEIVLLLPEVDLESGMQVCEKLRSAVSEIALGDLVTGAVNVTISVGFSLYPDLCSDRSDLLASADRALYWSKHNGRNQVTCWAAARPNPSLPPAAPVPRITTAA</sequence>
<keyword evidence="3" id="KW-1133">Transmembrane helix</keyword>
<dbReference type="AlphaFoldDB" id="A0A5J6MKF5"/>
<keyword evidence="3" id="KW-0472">Membrane</keyword>
<dbReference type="CDD" id="cd19410">
    <property type="entry name" value="HK9-like_sensor"/>
    <property type="match status" value="1"/>
</dbReference>
<name>A0A5J6MKF5_9PROT</name>
<evidence type="ECO:0000256" key="2">
    <source>
        <dbReference type="ARBA" id="ARBA00034247"/>
    </source>
</evidence>
<dbReference type="PANTHER" id="PTHR45138">
    <property type="entry name" value="REGULATORY COMPONENTS OF SENSORY TRANSDUCTION SYSTEM"/>
    <property type="match status" value="1"/>
</dbReference>
<keyword evidence="6" id="KW-1185">Reference proteome</keyword>
<dbReference type="InterPro" id="IPR000160">
    <property type="entry name" value="GGDEF_dom"/>
</dbReference>
<evidence type="ECO:0000259" key="4">
    <source>
        <dbReference type="PROSITE" id="PS50887"/>
    </source>
</evidence>
<dbReference type="SUPFAM" id="SSF55073">
    <property type="entry name" value="Nucleotide cyclase"/>
    <property type="match status" value="1"/>
</dbReference>
<dbReference type="InterPro" id="IPR007891">
    <property type="entry name" value="CHASE3"/>
</dbReference>
<feature type="transmembrane region" description="Helical" evidence="3">
    <location>
        <begin position="181"/>
        <end position="205"/>
    </location>
</feature>
<keyword evidence="5" id="KW-0418">Kinase</keyword>
<dbReference type="PROSITE" id="PS50887">
    <property type="entry name" value="GGDEF"/>
    <property type="match status" value="1"/>
</dbReference>
<dbReference type="InterPro" id="IPR029787">
    <property type="entry name" value="Nucleotide_cyclase"/>
</dbReference>
<dbReference type="Pfam" id="PF13185">
    <property type="entry name" value="GAF_2"/>
    <property type="match status" value="1"/>
</dbReference>
<dbReference type="RefSeq" id="WP_151178046.1">
    <property type="nucleotide sequence ID" value="NZ_CP042906.1"/>
</dbReference>
<dbReference type="GO" id="GO:0052621">
    <property type="term" value="F:diguanylate cyclase activity"/>
    <property type="evidence" value="ECO:0007669"/>
    <property type="project" value="UniProtKB-EC"/>
</dbReference>
<protein>
    <recommendedName>
        <fullName evidence="1">diguanylate cyclase</fullName>
        <ecNumber evidence="1">2.7.7.65</ecNumber>
    </recommendedName>
</protein>
<dbReference type="Pfam" id="PF05227">
    <property type="entry name" value="CHASE3"/>
    <property type="match status" value="1"/>
</dbReference>
<feature type="domain" description="GGDEF" evidence="4">
    <location>
        <begin position="417"/>
        <end position="551"/>
    </location>
</feature>
<evidence type="ECO:0000256" key="1">
    <source>
        <dbReference type="ARBA" id="ARBA00012528"/>
    </source>
</evidence>
<dbReference type="InterPro" id="IPR003018">
    <property type="entry name" value="GAF"/>
</dbReference>
<dbReference type="OrthoDB" id="315417at2"/>
<dbReference type="EC" id="2.7.7.65" evidence="1"/>
<proteinExistence type="predicted"/>
<evidence type="ECO:0000313" key="5">
    <source>
        <dbReference type="EMBL" id="QEX17829.1"/>
    </source>
</evidence>
<dbReference type="InterPro" id="IPR043128">
    <property type="entry name" value="Rev_trsase/Diguanyl_cyclase"/>
</dbReference>
<dbReference type="CDD" id="cd01949">
    <property type="entry name" value="GGDEF"/>
    <property type="match status" value="1"/>
</dbReference>
<reference evidence="5 6" key="1">
    <citation type="submission" date="2019-08" db="EMBL/GenBank/DDBJ databases">
        <title>Hyperibacter terrae gen. nov., sp. nov. and Hyperibacter viscosus sp. nov., two new members in the family Rhodospirillaceae isolated from the rhizosphere of Hypericum perforatum.</title>
        <authorList>
            <person name="Noviana Z."/>
        </authorList>
    </citation>
    <scope>NUCLEOTIDE SEQUENCE [LARGE SCALE GENOMIC DNA]</scope>
    <source>
        <strain evidence="5 6">R5913</strain>
    </source>
</reference>
<evidence type="ECO:0000313" key="6">
    <source>
        <dbReference type="Proteomes" id="UP000326202"/>
    </source>
</evidence>
<dbReference type="SMART" id="SM00267">
    <property type="entry name" value="GGDEF"/>
    <property type="match status" value="1"/>
</dbReference>
<dbReference type="InterPro" id="IPR050469">
    <property type="entry name" value="Diguanylate_Cyclase"/>
</dbReference>
<keyword evidence="3" id="KW-0812">Transmembrane</keyword>
<accession>A0A5J6MKF5</accession>
<dbReference type="Gene3D" id="3.30.450.40">
    <property type="match status" value="1"/>
</dbReference>
<dbReference type="Gene3D" id="3.30.70.270">
    <property type="match status" value="1"/>
</dbReference>
<organism evidence="5 6">
    <name type="scientific">Hypericibacter terrae</name>
    <dbReference type="NCBI Taxonomy" id="2602015"/>
    <lineage>
        <taxon>Bacteria</taxon>
        <taxon>Pseudomonadati</taxon>
        <taxon>Pseudomonadota</taxon>
        <taxon>Alphaproteobacteria</taxon>
        <taxon>Rhodospirillales</taxon>
        <taxon>Dongiaceae</taxon>
        <taxon>Hypericibacter</taxon>
    </lineage>
</organism>
<dbReference type="NCBIfam" id="TIGR00254">
    <property type="entry name" value="GGDEF"/>
    <property type="match status" value="1"/>
</dbReference>
<keyword evidence="5" id="KW-0808">Transferase</keyword>
<dbReference type="FunFam" id="3.30.70.270:FF:000001">
    <property type="entry name" value="Diguanylate cyclase domain protein"/>
    <property type="match status" value="1"/>
</dbReference>
<dbReference type="KEGG" id="htq:FRZ44_31320"/>
<dbReference type="InterPro" id="IPR029016">
    <property type="entry name" value="GAF-like_dom_sf"/>
</dbReference>
<evidence type="ECO:0000256" key="3">
    <source>
        <dbReference type="SAM" id="Phobius"/>
    </source>
</evidence>
<dbReference type="PANTHER" id="PTHR45138:SF9">
    <property type="entry name" value="DIGUANYLATE CYCLASE DGCM-RELATED"/>
    <property type="match status" value="1"/>
</dbReference>
<comment type="catalytic activity">
    <reaction evidence="2">
        <text>2 GTP = 3',3'-c-di-GMP + 2 diphosphate</text>
        <dbReference type="Rhea" id="RHEA:24898"/>
        <dbReference type="ChEBI" id="CHEBI:33019"/>
        <dbReference type="ChEBI" id="CHEBI:37565"/>
        <dbReference type="ChEBI" id="CHEBI:58805"/>
        <dbReference type="EC" id="2.7.7.65"/>
    </reaction>
</comment>
<dbReference type="Proteomes" id="UP000326202">
    <property type="component" value="Chromosome"/>
</dbReference>